<dbReference type="EMBL" id="JABCKI010006591">
    <property type="protein sequence ID" value="KAG5634162.1"/>
    <property type="molecule type" value="Genomic_DNA"/>
</dbReference>
<feature type="non-terminal residue" evidence="2">
    <location>
        <position position="327"/>
    </location>
</feature>
<dbReference type="AlphaFoldDB" id="A0A9P7FS46"/>
<sequence>IATIATIVSRVESRLAAVTRQTEEQQDTWQKSLADLERESTDIVKSARWLSHQNQELERKLAQQKPELNNAIDAREASFRKLRHARKVIRDLVIDNEKLQIAAGLRSSQSEDDEQEEMKKALEESLAISISSGSASDGEATARQQRPSPQSTVSLELSSDLCPRLHTNRDLAFIYDPIFLEARSDDKKKSYILDWGTKALNESLKNFLSRNAFPFHTFVFPVEKKRWYYIGAHTWRVVELWSIWPGLGEKSKEKIVHKLLQRGRGEHAEDVIAAALASGSGKRPSEMDLEIPGELTQFCVEISSSGHWQRSAALAKKMGYKPPRSRG</sequence>
<reference evidence="2" key="2">
    <citation type="submission" date="2021-10" db="EMBL/GenBank/DDBJ databases">
        <title>Phylogenomics reveals ancestral predisposition of the termite-cultivated fungus Termitomyces towards a domesticated lifestyle.</title>
        <authorList>
            <person name="Auxier B."/>
            <person name="Grum-Grzhimaylo A."/>
            <person name="Cardenas M.E."/>
            <person name="Lodge J.D."/>
            <person name="Laessoe T."/>
            <person name="Pedersen O."/>
            <person name="Smith M.E."/>
            <person name="Kuyper T.W."/>
            <person name="Franco-Molano E.A."/>
            <person name="Baroni T.J."/>
            <person name="Aanen D.K."/>
        </authorList>
    </citation>
    <scope>NUCLEOTIDE SEQUENCE</scope>
    <source>
        <strain evidence="2">D49</strain>
    </source>
</reference>
<feature type="region of interest" description="Disordered" evidence="1">
    <location>
        <begin position="132"/>
        <end position="153"/>
    </location>
</feature>
<evidence type="ECO:0000313" key="3">
    <source>
        <dbReference type="Proteomes" id="UP000717328"/>
    </source>
</evidence>
<protein>
    <submittedName>
        <fullName evidence="2">Uncharacterized protein</fullName>
    </submittedName>
</protein>
<dbReference type="Proteomes" id="UP000717328">
    <property type="component" value="Unassembled WGS sequence"/>
</dbReference>
<comment type="caution">
    <text evidence="2">The sequence shown here is derived from an EMBL/GenBank/DDBJ whole genome shotgun (WGS) entry which is preliminary data.</text>
</comment>
<name>A0A9P7FS46_9AGAR</name>
<keyword evidence="3" id="KW-1185">Reference proteome</keyword>
<gene>
    <name evidence="2" type="ORF">H0H81_003105</name>
</gene>
<dbReference type="OrthoDB" id="2985494at2759"/>
<proteinExistence type="predicted"/>
<evidence type="ECO:0000313" key="2">
    <source>
        <dbReference type="EMBL" id="KAG5634162.1"/>
    </source>
</evidence>
<accession>A0A9P7FS46</accession>
<evidence type="ECO:0000256" key="1">
    <source>
        <dbReference type="SAM" id="MobiDB-lite"/>
    </source>
</evidence>
<organism evidence="2 3">
    <name type="scientific">Sphagnurus paluster</name>
    <dbReference type="NCBI Taxonomy" id="117069"/>
    <lineage>
        <taxon>Eukaryota</taxon>
        <taxon>Fungi</taxon>
        <taxon>Dikarya</taxon>
        <taxon>Basidiomycota</taxon>
        <taxon>Agaricomycotina</taxon>
        <taxon>Agaricomycetes</taxon>
        <taxon>Agaricomycetidae</taxon>
        <taxon>Agaricales</taxon>
        <taxon>Tricholomatineae</taxon>
        <taxon>Lyophyllaceae</taxon>
        <taxon>Sphagnurus</taxon>
    </lineage>
</organism>
<feature type="compositionally biased region" description="Polar residues" evidence="1">
    <location>
        <begin position="142"/>
        <end position="153"/>
    </location>
</feature>
<reference evidence="2" key="1">
    <citation type="submission" date="2021-02" db="EMBL/GenBank/DDBJ databases">
        <authorList>
            <person name="Nieuwenhuis M."/>
            <person name="Van De Peppel L.J.J."/>
        </authorList>
    </citation>
    <scope>NUCLEOTIDE SEQUENCE</scope>
    <source>
        <strain evidence="2">D49</strain>
    </source>
</reference>